<name>A0A014N7G7_9GAMM</name>
<reference evidence="1 2" key="1">
    <citation type="submission" date="2014-02" db="EMBL/GenBank/DDBJ databases">
        <title>Draft genome of Erwinia mallotivora strain BT-MARDI, a papaya dieback pathogen.</title>
        <authorList>
            <person name="Redzuan R."/>
            <person name="Abu Bakar N."/>
            <person name="Badrun R."/>
            <person name="Mohd Raih M.F."/>
            <person name="Rozano L."/>
            <person name="Mat Amin N."/>
        </authorList>
    </citation>
    <scope>NUCLEOTIDE SEQUENCE [LARGE SCALE GENOMIC DNA]</scope>
    <source>
        <strain evidence="1 2">BT-MARDI</strain>
    </source>
</reference>
<evidence type="ECO:0000313" key="1">
    <source>
        <dbReference type="EMBL" id="EXU75338.1"/>
    </source>
</evidence>
<comment type="caution">
    <text evidence="1">The sequence shown here is derived from an EMBL/GenBank/DDBJ whole genome shotgun (WGS) entry which is preliminary data.</text>
</comment>
<dbReference type="AlphaFoldDB" id="A0A014N7G7"/>
<keyword evidence="2" id="KW-1185">Reference proteome</keyword>
<proteinExistence type="predicted"/>
<dbReference type="Proteomes" id="UP000019918">
    <property type="component" value="Unassembled WGS sequence"/>
</dbReference>
<accession>A0A014N7G7</accession>
<gene>
    <name evidence="1" type="ORF">BG55_11760</name>
</gene>
<dbReference type="EMBL" id="JFHN01000048">
    <property type="protein sequence ID" value="EXU75338.1"/>
    <property type="molecule type" value="Genomic_DNA"/>
</dbReference>
<sequence length="117" mass="13297">MGETDETLFTPLETGMEYKVYGVMFYPTRTDLLLCPEGGTPLWAPSNIFDVLDDTLPAGWGCVIAEKTEGYCDLHEAFGINAICGYLELIRSYQHYIGILERDTDELQKFYTYKLSC</sequence>
<organism evidence="1 2">
    <name type="scientific">Erwinia mallotivora</name>
    <dbReference type="NCBI Taxonomy" id="69222"/>
    <lineage>
        <taxon>Bacteria</taxon>
        <taxon>Pseudomonadati</taxon>
        <taxon>Pseudomonadota</taxon>
        <taxon>Gammaproteobacteria</taxon>
        <taxon>Enterobacterales</taxon>
        <taxon>Erwiniaceae</taxon>
        <taxon>Erwinia</taxon>
    </lineage>
</organism>
<evidence type="ECO:0000313" key="2">
    <source>
        <dbReference type="Proteomes" id="UP000019918"/>
    </source>
</evidence>
<protein>
    <submittedName>
        <fullName evidence="1">Uncharacterized protein</fullName>
    </submittedName>
</protein>